<dbReference type="AlphaFoldDB" id="A0A533I2B6"/>
<comment type="caution">
    <text evidence="1">The sequence shown here is derived from an EMBL/GenBank/DDBJ whole genome shotgun (WGS) entry which is preliminary data.</text>
</comment>
<protein>
    <submittedName>
        <fullName evidence="1">Uncharacterized protein</fullName>
    </submittedName>
</protein>
<accession>A0A533I2B6</accession>
<evidence type="ECO:0000313" key="1">
    <source>
        <dbReference type="EMBL" id="TKW65193.1"/>
    </source>
</evidence>
<reference evidence="1 2" key="1">
    <citation type="journal article" date="2017" name="Nat. Commun.">
        <title>In situ click chemistry generation of cyclooxygenase-2 inhibitors.</title>
        <authorList>
            <person name="Bhardwaj A."/>
            <person name="Kaur J."/>
            <person name="Wuest M."/>
            <person name="Wuest F."/>
        </authorList>
    </citation>
    <scope>NUCLEOTIDE SEQUENCE [LARGE SCALE GENOMIC DNA]</scope>
    <source>
        <strain evidence="1">S2_012_000_R3_94</strain>
    </source>
</reference>
<proteinExistence type="predicted"/>
<sequence>MKYRLIRFEGDKVILDATCVSPNQHGDNYEFRDTGNKAVLIQYQTNHFKTMKGEDSQVTAMTYYTFYAKSSEFPEALWQLRTLEEVCEEFKYIQMLQLTGAL</sequence>
<name>A0A533I2B6_PARDE</name>
<gene>
    <name evidence="1" type="ORF">DI616_15815</name>
</gene>
<dbReference type="EMBL" id="VAFL01000015">
    <property type="protein sequence ID" value="TKW65193.1"/>
    <property type="molecule type" value="Genomic_DNA"/>
</dbReference>
<evidence type="ECO:0000313" key="2">
    <source>
        <dbReference type="Proteomes" id="UP000315344"/>
    </source>
</evidence>
<organism evidence="1 2">
    <name type="scientific">Paracoccus denitrificans</name>
    <dbReference type="NCBI Taxonomy" id="266"/>
    <lineage>
        <taxon>Bacteria</taxon>
        <taxon>Pseudomonadati</taxon>
        <taxon>Pseudomonadota</taxon>
        <taxon>Alphaproteobacteria</taxon>
        <taxon>Rhodobacterales</taxon>
        <taxon>Paracoccaceae</taxon>
        <taxon>Paracoccus</taxon>
    </lineage>
</organism>
<dbReference type="Proteomes" id="UP000315344">
    <property type="component" value="Unassembled WGS sequence"/>
</dbReference>